<evidence type="ECO:0000256" key="1">
    <source>
        <dbReference type="SAM" id="MobiDB-lite"/>
    </source>
</evidence>
<name>A0AAP0PRJ0_9MAGN</name>
<feature type="compositionally biased region" description="Pro residues" evidence="1">
    <location>
        <begin position="72"/>
        <end position="88"/>
    </location>
</feature>
<accession>A0AAP0PRJ0</accession>
<feature type="region of interest" description="Disordered" evidence="1">
    <location>
        <begin position="1"/>
        <end position="88"/>
    </location>
</feature>
<dbReference type="AlphaFoldDB" id="A0AAP0PRJ0"/>
<sequence>MDVLAHRQQKSPSAVRASRCIRSASPPPQIRALHSRSSAPARCPSLQIPPLPQARSLPISSSHHSLRLPLLPATPPAAPDPPDPADCR</sequence>
<evidence type="ECO:0000313" key="2">
    <source>
        <dbReference type="EMBL" id="KAK9151840.1"/>
    </source>
</evidence>
<dbReference type="EMBL" id="JBBNAF010000004">
    <property type="protein sequence ID" value="KAK9151840.1"/>
    <property type="molecule type" value="Genomic_DNA"/>
</dbReference>
<protein>
    <submittedName>
        <fullName evidence="2">Uncharacterized protein</fullName>
    </submittedName>
</protein>
<reference evidence="2 3" key="1">
    <citation type="submission" date="2024-01" db="EMBL/GenBank/DDBJ databases">
        <title>Genome assemblies of Stephania.</title>
        <authorList>
            <person name="Yang L."/>
        </authorList>
    </citation>
    <scope>NUCLEOTIDE SEQUENCE [LARGE SCALE GENOMIC DNA]</scope>
    <source>
        <strain evidence="2">YNDBR</strain>
        <tissue evidence="2">Leaf</tissue>
    </source>
</reference>
<gene>
    <name evidence="2" type="ORF">Syun_010149</name>
</gene>
<dbReference type="Proteomes" id="UP001420932">
    <property type="component" value="Unassembled WGS sequence"/>
</dbReference>
<organism evidence="2 3">
    <name type="scientific">Stephania yunnanensis</name>
    <dbReference type="NCBI Taxonomy" id="152371"/>
    <lineage>
        <taxon>Eukaryota</taxon>
        <taxon>Viridiplantae</taxon>
        <taxon>Streptophyta</taxon>
        <taxon>Embryophyta</taxon>
        <taxon>Tracheophyta</taxon>
        <taxon>Spermatophyta</taxon>
        <taxon>Magnoliopsida</taxon>
        <taxon>Ranunculales</taxon>
        <taxon>Menispermaceae</taxon>
        <taxon>Menispermoideae</taxon>
        <taxon>Cissampelideae</taxon>
        <taxon>Stephania</taxon>
    </lineage>
</organism>
<proteinExistence type="predicted"/>
<keyword evidence="3" id="KW-1185">Reference proteome</keyword>
<comment type="caution">
    <text evidence="2">The sequence shown here is derived from an EMBL/GenBank/DDBJ whole genome shotgun (WGS) entry which is preliminary data.</text>
</comment>
<evidence type="ECO:0000313" key="3">
    <source>
        <dbReference type="Proteomes" id="UP001420932"/>
    </source>
</evidence>
<feature type="compositionally biased region" description="Low complexity" evidence="1">
    <location>
        <begin position="55"/>
        <end position="71"/>
    </location>
</feature>